<evidence type="ECO:0000256" key="1">
    <source>
        <dbReference type="SAM" id="MobiDB-lite"/>
    </source>
</evidence>
<reference evidence="2" key="2">
    <citation type="submission" date="2020-01" db="EMBL/GenBank/DDBJ databases">
        <authorList>
            <person name="Hornung B."/>
        </authorList>
    </citation>
    <scope>NUCLEOTIDE SEQUENCE</scope>
    <source>
        <strain evidence="2">PacBioINE</strain>
    </source>
</reference>
<keyword evidence="4" id="KW-1185">Reference proteome</keyword>
<dbReference type="Proteomes" id="UP000836597">
    <property type="component" value="Chromosome"/>
</dbReference>
<gene>
    <name evidence="3" type="ORF">DEACI_1054</name>
    <name evidence="2" type="ORF">DEACI_1124</name>
</gene>
<protein>
    <submittedName>
        <fullName evidence="2">Uncharacterized protein</fullName>
    </submittedName>
</protein>
<organism evidence="2">
    <name type="scientific">Acididesulfobacillus acetoxydans</name>
    <dbReference type="NCBI Taxonomy" id="1561005"/>
    <lineage>
        <taxon>Bacteria</taxon>
        <taxon>Bacillati</taxon>
        <taxon>Bacillota</taxon>
        <taxon>Clostridia</taxon>
        <taxon>Eubacteriales</taxon>
        <taxon>Peptococcaceae</taxon>
        <taxon>Acididesulfobacillus</taxon>
    </lineage>
</organism>
<feature type="compositionally biased region" description="Low complexity" evidence="1">
    <location>
        <begin position="45"/>
        <end position="54"/>
    </location>
</feature>
<dbReference type="KEGG" id="aacx:DEACI_1124"/>
<name>A0A8S0WWR5_9FIRM</name>
<reference evidence="3" key="1">
    <citation type="submission" date="2014-11" db="EMBL/GenBank/DDBJ databases">
        <authorList>
            <person name="Hornung B.V."/>
        </authorList>
    </citation>
    <scope>NUCLEOTIDE SEQUENCE</scope>
    <source>
        <strain evidence="3">INE</strain>
    </source>
</reference>
<dbReference type="EMBL" id="LR746496">
    <property type="protein sequence ID" value="CAA7600471.1"/>
    <property type="molecule type" value="Genomic_DNA"/>
</dbReference>
<feature type="region of interest" description="Disordered" evidence="1">
    <location>
        <begin position="20"/>
        <end position="75"/>
    </location>
</feature>
<dbReference type="AlphaFoldDB" id="A0A8S0WWR5"/>
<dbReference type="Proteomes" id="UP001071230">
    <property type="component" value="Unassembled WGS sequence"/>
</dbReference>
<accession>A0A8S0WWR5</accession>
<proteinExistence type="predicted"/>
<evidence type="ECO:0000313" key="4">
    <source>
        <dbReference type="Proteomes" id="UP001071230"/>
    </source>
</evidence>
<evidence type="ECO:0000313" key="3">
    <source>
        <dbReference type="EMBL" id="CEJ06605.1"/>
    </source>
</evidence>
<dbReference type="EMBL" id="CDGJ01000032">
    <property type="protein sequence ID" value="CEJ06605.1"/>
    <property type="molecule type" value="Genomic_DNA"/>
</dbReference>
<sequence>MKAQDKAKEAQKILVEKEGMQRVKANVPPGKAWLPHPYSLKQRLGTDTGPSPTGETGGTARRERGARGRAKGGLG</sequence>
<evidence type="ECO:0000313" key="2">
    <source>
        <dbReference type="EMBL" id="CAA7600471.1"/>
    </source>
</evidence>